<dbReference type="AlphaFoldDB" id="A0A1I8F6S6"/>
<accession>A0A1I8F6S6</accession>
<evidence type="ECO:0000313" key="2">
    <source>
        <dbReference type="WBParaSite" id="maker-unitig_22696-snap-gene-0.2-mRNA-1"/>
    </source>
</evidence>
<dbReference type="WBParaSite" id="maker-unitig_22696-snap-gene-0.2-mRNA-1">
    <property type="protein sequence ID" value="maker-unitig_22696-snap-gene-0.2-mRNA-1"/>
    <property type="gene ID" value="maker-unitig_22696-snap-gene-0.2"/>
</dbReference>
<keyword evidence="1" id="KW-1185">Reference proteome</keyword>
<proteinExistence type="predicted"/>
<protein>
    <submittedName>
        <fullName evidence="2">Cilia- and flagella-associated protein 300</fullName>
    </submittedName>
</protein>
<organism evidence="1 2">
    <name type="scientific">Macrostomum lignano</name>
    <dbReference type="NCBI Taxonomy" id="282301"/>
    <lineage>
        <taxon>Eukaryota</taxon>
        <taxon>Metazoa</taxon>
        <taxon>Spiralia</taxon>
        <taxon>Lophotrochozoa</taxon>
        <taxon>Platyhelminthes</taxon>
        <taxon>Rhabditophora</taxon>
        <taxon>Macrostomorpha</taxon>
        <taxon>Macrostomida</taxon>
        <taxon>Macrostomidae</taxon>
        <taxon>Macrostomum</taxon>
    </lineage>
</organism>
<dbReference type="Proteomes" id="UP000095280">
    <property type="component" value="Unplaced"/>
</dbReference>
<evidence type="ECO:0000313" key="1">
    <source>
        <dbReference type="Proteomes" id="UP000095280"/>
    </source>
</evidence>
<name>A0A1I8F6S6_9PLAT</name>
<reference evidence="2" key="1">
    <citation type="submission" date="2016-11" db="UniProtKB">
        <authorList>
            <consortium name="WormBaseParasite"/>
        </authorList>
    </citation>
    <scope>IDENTIFICATION</scope>
</reference>
<sequence>MTPLTQNHHAATKNWLTQEQSFVDLLLFRVLQIPLSGSSQTVQQLLLIFEECYDLIYQYLYGESRKNELYCARYLDFLASIEASVCDGCCPKDLENELTSRQIKPGSRGILATKKSLLKIDFSRGEIVRNFKFLKFPAGSVWASCVVSIDIITKQLGYLTWEEAFLCVKDESLPAQLCGKILRAHHDYVVDVDDNINSLEKFLAEFKFVRASRTTSWLPLLEPEYKHDDEVNAEAFNRLSTSMFSRCSYFQDLASEPEPTVEIINSFNLFRQMSAPFVESEIVKDSVDIVSIL</sequence>